<dbReference type="InterPro" id="IPR032889">
    <property type="entry name" value="EgtC_Actinobacteria"/>
</dbReference>
<dbReference type="SUPFAM" id="SSF56235">
    <property type="entry name" value="N-terminal nucleophile aminohydrolases (Ntn hydrolases)"/>
    <property type="match status" value="1"/>
</dbReference>
<sequence>MCRHAAWLGAPRTLAELIHEPEHGLLRQSYAPRRQRHGTVNADGFGMGWYDPDLGPDPCLAAPEPIRYRRSIPMWADANLPGLARVARSGCLLAAVRCATVGMPVEESATAPFTEGRWLLSHNGRVDRDALRDLAEGAESACDSAWLAAAVFRRLRADCSPAPASAPSASSLSASGTSASGTSASGTSASGASASGTSAVPAGAALGEALAEVVTSAAAKDPDARLNLLACDGVTLAATAWGDTLFHRPHPDGVLVASEPLCDGPGWQEVPDRSLLLATADGLRVQPL</sequence>
<name>A0ABX8TZT8_9ACTN</name>
<evidence type="ECO:0000259" key="3">
    <source>
        <dbReference type="PROSITE" id="PS51278"/>
    </source>
</evidence>
<dbReference type="PANTHER" id="PTHR43187:SF2">
    <property type="entry name" value="GAMMA-GLUTAMYL-HERCYNYLCYSTEINE SULFOXIDE HYDROLASE"/>
    <property type="match status" value="1"/>
</dbReference>
<keyword evidence="5" id="KW-1185">Reference proteome</keyword>
<feature type="region of interest" description="Disordered" evidence="2">
    <location>
        <begin position="164"/>
        <end position="198"/>
    </location>
</feature>
<keyword evidence="1" id="KW-0315">Glutamine amidotransferase</keyword>
<keyword evidence="1 4" id="KW-0378">Hydrolase</keyword>
<evidence type="ECO:0000313" key="4">
    <source>
        <dbReference type="EMBL" id="QYC40004.1"/>
    </source>
</evidence>
<dbReference type="EC" id="3.5.1.118" evidence="1"/>
<comment type="function">
    <text evidence="1">Catalyzes the hydrolysis of the gamma-glutamyl amide bond of hercynyl-gamma-L-glutamyl-L-cysteine sulfoxide to produce hercynylcysteine sulfoxide, a step in the biosynthesis pathway of ergothioneine.</text>
</comment>
<protein>
    <recommendedName>
        <fullName evidence="1">Gamma-glutamyl-hercynylcysteine sulfoxide hydrolase</fullName>
        <ecNumber evidence="1">3.5.1.118</ecNumber>
    </recommendedName>
    <alternativeName>
        <fullName evidence="1">Gamma-glutamyl hercynylcysteine S-oxide hydrolase</fullName>
    </alternativeName>
</protein>
<dbReference type="InterPro" id="IPR017932">
    <property type="entry name" value="GATase_2_dom"/>
</dbReference>
<dbReference type="RefSeq" id="WP_020545962.1">
    <property type="nucleotide sequence ID" value="NZ_CP068985.1"/>
</dbReference>
<dbReference type="Proteomes" id="UP000824681">
    <property type="component" value="Chromosome"/>
</dbReference>
<dbReference type="InterPro" id="IPR029055">
    <property type="entry name" value="Ntn_hydrolases_N"/>
</dbReference>
<feature type="domain" description="Glutamine amidotransferase type-2" evidence="3">
    <location>
        <begin position="2"/>
        <end position="288"/>
    </location>
</feature>
<dbReference type="Gene3D" id="3.60.20.10">
    <property type="entry name" value="Glutamine Phosphoribosylpyrophosphate, subunit 1, domain 1"/>
    <property type="match status" value="1"/>
</dbReference>
<dbReference type="GO" id="GO:0016787">
    <property type="term" value="F:hydrolase activity"/>
    <property type="evidence" value="ECO:0007669"/>
    <property type="project" value="UniProtKB-KW"/>
</dbReference>
<dbReference type="InterPro" id="IPR052373">
    <property type="entry name" value="Gamma-glu_amide_hydrolase"/>
</dbReference>
<evidence type="ECO:0000256" key="2">
    <source>
        <dbReference type="SAM" id="MobiDB-lite"/>
    </source>
</evidence>
<dbReference type="CDD" id="cd01908">
    <property type="entry name" value="YafJ"/>
    <property type="match status" value="1"/>
</dbReference>
<gene>
    <name evidence="1 4" type="primary">egtC</name>
    <name evidence="4" type="ORF">Nocox_11930</name>
</gene>
<organism evidence="4 5">
    <name type="scientific">Nonomuraea coxensis DSM 45129</name>
    <dbReference type="NCBI Taxonomy" id="1122611"/>
    <lineage>
        <taxon>Bacteria</taxon>
        <taxon>Bacillati</taxon>
        <taxon>Actinomycetota</taxon>
        <taxon>Actinomycetes</taxon>
        <taxon>Streptosporangiales</taxon>
        <taxon>Streptosporangiaceae</taxon>
        <taxon>Nonomuraea</taxon>
    </lineage>
</organism>
<reference evidence="4 5" key="1">
    <citation type="journal article" date="2021" name="ACS Chem. Biol.">
        <title>Genomic-Led Discovery of a Novel Glycopeptide Antibiotic by Nonomuraea coxensis DSM 45129.</title>
        <authorList>
            <person name="Yushchuk O."/>
            <person name="Vior N.M."/>
            <person name="Andreo-Vidal A."/>
            <person name="Berini F."/>
            <person name="Ruckert C."/>
            <person name="Busche T."/>
            <person name="Binda E."/>
            <person name="Kalinowski J."/>
            <person name="Truman A.W."/>
            <person name="Marinelli F."/>
        </authorList>
    </citation>
    <scope>NUCLEOTIDE SEQUENCE [LARGE SCALE GENOMIC DNA]</scope>
    <source>
        <strain evidence="4 5">DSM 45129</strain>
    </source>
</reference>
<proteinExistence type="inferred from homology"/>
<dbReference type="PROSITE" id="PS51278">
    <property type="entry name" value="GATASE_TYPE_2"/>
    <property type="match status" value="1"/>
</dbReference>
<dbReference type="PANTHER" id="PTHR43187">
    <property type="entry name" value="GLUTAMINE AMIDOTRANSFERASE DUG3-RELATED"/>
    <property type="match status" value="1"/>
</dbReference>
<accession>A0ABX8TZT8</accession>
<evidence type="ECO:0000256" key="1">
    <source>
        <dbReference type="HAMAP-Rule" id="MF_02036"/>
    </source>
</evidence>
<dbReference type="EMBL" id="CP068985">
    <property type="protein sequence ID" value="QYC40004.1"/>
    <property type="molecule type" value="Genomic_DNA"/>
</dbReference>
<comment type="pathway">
    <text evidence="1">Amino-acid biosynthesis; ergothioneine biosynthesis.</text>
</comment>
<evidence type="ECO:0000313" key="5">
    <source>
        <dbReference type="Proteomes" id="UP000824681"/>
    </source>
</evidence>
<comment type="catalytic activity">
    <reaction evidence="1">
        <text>gamma-L-glutamyl-hercynylcysteine S-oxide + H2O = S-(hercyn-2-yl)-L-cysteine S-oxide + L-glutamate</text>
        <dbReference type="Rhea" id="RHEA:42684"/>
        <dbReference type="ChEBI" id="CHEBI:15377"/>
        <dbReference type="ChEBI" id="CHEBI:29985"/>
        <dbReference type="ChEBI" id="CHEBI:82703"/>
        <dbReference type="ChEBI" id="CHEBI:82706"/>
        <dbReference type="EC" id="3.5.1.118"/>
    </reaction>
</comment>
<dbReference type="HAMAP" id="MF_02036">
    <property type="entry name" value="EgtC"/>
    <property type="match status" value="1"/>
</dbReference>